<sequence length="52" mass="6066">MHIRMQVAQEYLKTTTLPIKHIAYMLAYTEPNNFVRAFTAYTGQSPGKYRVD</sequence>
<accession>A0A7T4USL0</accession>
<proteinExistence type="predicted"/>
<dbReference type="GO" id="GO:0000976">
    <property type="term" value="F:transcription cis-regulatory region binding"/>
    <property type="evidence" value="ECO:0007669"/>
    <property type="project" value="TreeGrafter"/>
</dbReference>
<evidence type="ECO:0000256" key="2">
    <source>
        <dbReference type="ARBA" id="ARBA00023125"/>
    </source>
</evidence>
<keyword evidence="3" id="KW-0804">Transcription</keyword>
<evidence type="ECO:0000313" key="5">
    <source>
        <dbReference type="EMBL" id="QQD19520.1"/>
    </source>
</evidence>
<name>A0A7T4USL0_9GAMM</name>
<dbReference type="KEGG" id="snan:I6N98_06625"/>
<feature type="domain" description="HTH araC/xylS-type" evidence="4">
    <location>
        <begin position="1"/>
        <end position="52"/>
    </location>
</feature>
<dbReference type="AlphaFoldDB" id="A0A7T4USL0"/>
<dbReference type="GO" id="GO:0003700">
    <property type="term" value="F:DNA-binding transcription factor activity"/>
    <property type="evidence" value="ECO:0007669"/>
    <property type="project" value="InterPro"/>
</dbReference>
<keyword evidence="6" id="KW-1185">Reference proteome</keyword>
<dbReference type="InterPro" id="IPR018060">
    <property type="entry name" value="HTH_AraC"/>
</dbReference>
<evidence type="ECO:0000256" key="3">
    <source>
        <dbReference type="ARBA" id="ARBA00023163"/>
    </source>
</evidence>
<keyword evidence="1" id="KW-0805">Transcription regulation</keyword>
<dbReference type="Pfam" id="PF12833">
    <property type="entry name" value="HTH_18"/>
    <property type="match status" value="1"/>
</dbReference>
<dbReference type="GO" id="GO:0005829">
    <property type="term" value="C:cytosol"/>
    <property type="evidence" value="ECO:0007669"/>
    <property type="project" value="TreeGrafter"/>
</dbReference>
<evidence type="ECO:0000256" key="1">
    <source>
        <dbReference type="ARBA" id="ARBA00023015"/>
    </source>
</evidence>
<reference evidence="5 6" key="1">
    <citation type="submission" date="2020-12" db="EMBL/GenBank/DDBJ databases">
        <authorList>
            <person name="Shan Y."/>
        </authorList>
    </citation>
    <scope>NUCLEOTIDE SEQUENCE [LARGE SCALE GENOMIC DNA]</scope>
    <source>
        <strain evidence="6">csc3.9</strain>
    </source>
</reference>
<dbReference type="PANTHER" id="PTHR47894:SF1">
    <property type="entry name" value="HTH-TYPE TRANSCRIPTIONAL REGULATOR VQSM"/>
    <property type="match status" value="1"/>
</dbReference>
<dbReference type="InterPro" id="IPR009057">
    <property type="entry name" value="Homeodomain-like_sf"/>
</dbReference>
<dbReference type="PROSITE" id="PS01124">
    <property type="entry name" value="HTH_ARAC_FAMILY_2"/>
    <property type="match status" value="1"/>
</dbReference>
<dbReference type="SUPFAM" id="SSF46689">
    <property type="entry name" value="Homeodomain-like"/>
    <property type="match status" value="1"/>
</dbReference>
<dbReference type="Gene3D" id="1.10.10.60">
    <property type="entry name" value="Homeodomain-like"/>
    <property type="match status" value="1"/>
</dbReference>
<gene>
    <name evidence="5" type="ORF">I6N98_06625</name>
</gene>
<evidence type="ECO:0000259" key="4">
    <source>
        <dbReference type="PROSITE" id="PS01124"/>
    </source>
</evidence>
<keyword evidence="2" id="KW-0238">DNA-binding</keyword>
<dbReference type="PANTHER" id="PTHR47894">
    <property type="entry name" value="HTH-TYPE TRANSCRIPTIONAL REGULATOR GADX"/>
    <property type="match status" value="1"/>
</dbReference>
<dbReference type="Proteomes" id="UP000596063">
    <property type="component" value="Chromosome"/>
</dbReference>
<protein>
    <submittedName>
        <fullName evidence="5">Helix-turn-helix domain-containing protein</fullName>
    </submittedName>
</protein>
<dbReference type="EMBL" id="CP066167">
    <property type="protein sequence ID" value="QQD19520.1"/>
    <property type="molecule type" value="Genomic_DNA"/>
</dbReference>
<evidence type="ECO:0000313" key="6">
    <source>
        <dbReference type="Proteomes" id="UP000596063"/>
    </source>
</evidence>
<organism evidence="5 6">
    <name type="scientific">Spongiibacter nanhainus</name>
    <dbReference type="NCBI Taxonomy" id="2794344"/>
    <lineage>
        <taxon>Bacteria</taxon>
        <taxon>Pseudomonadati</taxon>
        <taxon>Pseudomonadota</taxon>
        <taxon>Gammaproteobacteria</taxon>
        <taxon>Cellvibrionales</taxon>
        <taxon>Spongiibacteraceae</taxon>
        <taxon>Spongiibacter</taxon>
    </lineage>
</organism>